<keyword evidence="1" id="KW-0732">Signal</keyword>
<dbReference type="OrthoDB" id="26049at2157"/>
<dbReference type="EMBL" id="CP003098">
    <property type="protein sequence ID" value="AET32652.1"/>
    <property type="molecule type" value="Genomic_DNA"/>
</dbReference>
<dbReference type="GeneID" id="11595476"/>
<dbReference type="PANTHER" id="PTHR43208:SF1">
    <property type="entry name" value="ABC TRANSPORTER SUBSTRATE-BINDING PROTEIN"/>
    <property type="match status" value="1"/>
</dbReference>
<keyword evidence="3" id="KW-0449">Lipoprotein</keyword>
<sequence>MATSRRDWLKTVASFAVGAALGAGGTYAALQSIKTAVEKTATQTSATAASPTEAPKTAAGLPVMRIHFIYVGPIGDYGWTHAHEQGRRFLQKTLCPDPKKWCIVETSYTESVPEDQAYTYIKRALSNGAHMVFTTSYGFMDGTKQAASESPDRFFAHCSGFFKTPDEWARLRNFAEYFIDLYEAYYLNGLVAGRMTKTNKLGYVAAFPKLPEIIRHMNAFLIGAREVNPNVSMEVVGIGEWYSPDKARKAATSLIEAGADVLAFTEDSPTVLQVAEEQQKAGRKVWSFSHYSDMSQYGPDAHLTGQVVNWGPLYLEMAIRAYLSWISGDLSIWSEWPPERPRDYWWSMKNAYAGYDYRKNPADIITPLNPAVPDDVKTYVEKRRREVIEGVWDPFTGPVKDIRGNVRVPDRSRLSKDDLYNMDWYVEGYVKEPA</sequence>
<feature type="domain" description="ABC transporter substrate-binding protein PnrA-like" evidence="2">
    <location>
        <begin position="65"/>
        <end position="320"/>
    </location>
</feature>
<dbReference type="AlphaFoldDB" id="G7VCW3"/>
<keyword evidence="4" id="KW-1185">Reference proteome</keyword>
<dbReference type="Proteomes" id="UP000005867">
    <property type="component" value="Chromosome"/>
</dbReference>
<gene>
    <name evidence="3" type="ORF">P186_1222</name>
</gene>
<dbReference type="InterPro" id="IPR006311">
    <property type="entry name" value="TAT_signal"/>
</dbReference>
<evidence type="ECO:0000256" key="1">
    <source>
        <dbReference type="ARBA" id="ARBA00022729"/>
    </source>
</evidence>
<evidence type="ECO:0000259" key="2">
    <source>
        <dbReference type="Pfam" id="PF02608"/>
    </source>
</evidence>
<dbReference type="RefSeq" id="WP_014288480.1">
    <property type="nucleotide sequence ID" value="NC_016645.1"/>
</dbReference>
<dbReference type="KEGG" id="pyr:P186_1222"/>
<dbReference type="Pfam" id="PF02608">
    <property type="entry name" value="Bmp"/>
    <property type="match status" value="1"/>
</dbReference>
<dbReference type="CDD" id="cd19963">
    <property type="entry name" value="PBP1_BMP-like"/>
    <property type="match status" value="1"/>
</dbReference>
<organism evidence="3 4">
    <name type="scientific">Pyrobaculum ferrireducens</name>
    <dbReference type="NCBI Taxonomy" id="1104324"/>
    <lineage>
        <taxon>Archaea</taxon>
        <taxon>Thermoproteota</taxon>
        <taxon>Thermoprotei</taxon>
        <taxon>Thermoproteales</taxon>
        <taxon>Thermoproteaceae</taxon>
        <taxon>Pyrobaculum</taxon>
    </lineage>
</organism>
<protein>
    <submittedName>
        <fullName evidence="3">Basic membrane lipoprotein</fullName>
    </submittedName>
</protein>
<dbReference type="STRING" id="1104324.P186_1222"/>
<evidence type="ECO:0000313" key="4">
    <source>
        <dbReference type="Proteomes" id="UP000005867"/>
    </source>
</evidence>
<dbReference type="GO" id="GO:0005886">
    <property type="term" value="C:plasma membrane"/>
    <property type="evidence" value="ECO:0007669"/>
    <property type="project" value="InterPro"/>
</dbReference>
<dbReference type="InterPro" id="IPR003760">
    <property type="entry name" value="PnrA-like"/>
</dbReference>
<proteinExistence type="predicted"/>
<evidence type="ECO:0000313" key="3">
    <source>
        <dbReference type="EMBL" id="AET32652.1"/>
    </source>
</evidence>
<dbReference type="PANTHER" id="PTHR43208">
    <property type="entry name" value="ABC TRANSPORTER SUBSTRATE-BINDING PROTEIN"/>
    <property type="match status" value="1"/>
</dbReference>
<dbReference type="BioCyc" id="PSP1104324:GJSN-1193-MONOMER"/>
<reference evidence="3 4" key="1">
    <citation type="journal article" date="2012" name="J. Bacteriol.">
        <title>Complete genome sequence of strain 1860, a crenarchaeon of the genus pyrobaculum able to grow with various electron acceptors.</title>
        <authorList>
            <person name="Mardanov A.V."/>
            <person name="Gumerov V.M."/>
            <person name="Slobodkina G.B."/>
            <person name="Beletsky A.V."/>
            <person name="Bonch-Osmolovskaya E.A."/>
            <person name="Ravin N.V."/>
            <person name="Skryabin K.G."/>
        </authorList>
    </citation>
    <scope>NUCLEOTIDE SEQUENCE [LARGE SCALE GENOMIC DNA]</scope>
    <source>
        <strain evidence="3 4">1860</strain>
    </source>
</reference>
<dbReference type="Gene3D" id="3.40.50.2300">
    <property type="match status" value="2"/>
</dbReference>
<name>G7VCW3_9CREN</name>
<dbReference type="PROSITE" id="PS51318">
    <property type="entry name" value="TAT"/>
    <property type="match status" value="1"/>
</dbReference>
<accession>G7VCW3</accession>
<dbReference type="InterPro" id="IPR052910">
    <property type="entry name" value="ABC-Purine-Binding"/>
</dbReference>
<dbReference type="eggNOG" id="arCOG00257">
    <property type="taxonomic scope" value="Archaea"/>
</dbReference>
<dbReference type="HOGENOM" id="CLU_038813_2_0_2"/>